<dbReference type="Proteomes" id="UP000019483">
    <property type="component" value="Unassembled WGS sequence"/>
</dbReference>
<dbReference type="OrthoDB" id="372731at2157"/>
<evidence type="ECO:0000313" key="3">
    <source>
        <dbReference type="Proteomes" id="UP000019483"/>
    </source>
</evidence>
<name>W9DQ18_METTI</name>
<organism evidence="2 3">
    <name type="scientific">Methanolobus tindarius DSM 2278</name>
    <dbReference type="NCBI Taxonomy" id="1090322"/>
    <lineage>
        <taxon>Archaea</taxon>
        <taxon>Methanobacteriati</taxon>
        <taxon>Methanobacteriota</taxon>
        <taxon>Stenosarchaea group</taxon>
        <taxon>Methanomicrobia</taxon>
        <taxon>Methanosarcinales</taxon>
        <taxon>Methanosarcinaceae</taxon>
        <taxon>Methanolobus</taxon>
    </lineage>
</organism>
<evidence type="ECO:0000256" key="1">
    <source>
        <dbReference type="SAM" id="MobiDB-lite"/>
    </source>
</evidence>
<protein>
    <submittedName>
        <fullName evidence="2">Uncharacterized protein</fullName>
    </submittedName>
</protein>
<evidence type="ECO:0000313" key="2">
    <source>
        <dbReference type="EMBL" id="ETA67335.1"/>
    </source>
</evidence>
<dbReference type="AlphaFoldDB" id="W9DQ18"/>
<dbReference type="RefSeq" id="WP_023844471.1">
    <property type="nucleotide sequence ID" value="NZ_AZAJ01000001.1"/>
</dbReference>
<dbReference type="STRING" id="1090322.MettiDRAFT_0755"/>
<gene>
    <name evidence="2" type="ORF">MettiDRAFT_0755</name>
</gene>
<accession>W9DQ18</accession>
<proteinExistence type="predicted"/>
<sequence>MTKKSRKSRQNVSLESAILKHSRRSPWSKDLDHALTAMNTFTPDDQEGLNKWYAQPNRYDIIGIDDNPGKQFYSPKKTRRSQKQRVPPITPRSALAKKNKKSSEWDVISPNPKLPKELNRSAGNFSSHELDILQNRVTYGIETRRGAAGFHIYDEKTNTSQIRISGSYLRDKNEANDVLTHEMIHALRAMDTRRKGMLERYTYIGADKDLEEAATHSETTARMRKDELPFVKNPSYYSRVRDPKYPDSRLEDKKTLTGNKQHVTGEPVFKAMEDNFWNTHLSQMANRWRGHGFTGREELVDQYFKVQDKKTKQVQYVHAYNPSMDMSENQTAQQVEQLDGIKGDDIVWAYHDGRISKVIR</sequence>
<dbReference type="EMBL" id="AZAJ01000001">
    <property type="protein sequence ID" value="ETA67335.1"/>
    <property type="molecule type" value="Genomic_DNA"/>
</dbReference>
<reference evidence="2 3" key="1">
    <citation type="submission" date="2013-08" db="EMBL/GenBank/DDBJ databases">
        <authorList>
            <consortium name="DOE Joint Genome Institute"/>
            <person name="Eisen J."/>
            <person name="Huntemann M."/>
            <person name="Han J."/>
            <person name="Chen A."/>
            <person name="Kyrpides N."/>
            <person name="Mavromatis K."/>
            <person name="Markowitz V."/>
            <person name="Palaniappan K."/>
            <person name="Ivanova N."/>
            <person name="Schaumberg A."/>
            <person name="Pati A."/>
            <person name="Liolios K."/>
            <person name="Nordberg H.P."/>
            <person name="Cantor M.N."/>
            <person name="Hua S.X."/>
            <person name="Woyke T."/>
        </authorList>
    </citation>
    <scope>NUCLEOTIDE SEQUENCE [LARGE SCALE GENOMIC DNA]</scope>
    <source>
        <strain evidence="2 3">DSM 2278</strain>
    </source>
</reference>
<keyword evidence="3" id="KW-1185">Reference proteome</keyword>
<comment type="caution">
    <text evidence="2">The sequence shown here is derived from an EMBL/GenBank/DDBJ whole genome shotgun (WGS) entry which is preliminary data.</text>
</comment>
<feature type="region of interest" description="Disordered" evidence="1">
    <location>
        <begin position="64"/>
        <end position="112"/>
    </location>
</feature>
<feature type="region of interest" description="Disordered" evidence="1">
    <location>
        <begin position="1"/>
        <end position="26"/>
    </location>
</feature>